<evidence type="ECO:0000256" key="7">
    <source>
        <dbReference type="HAMAP-Rule" id="MF_00259"/>
    </source>
</evidence>
<dbReference type="SUPFAM" id="SSF101790">
    <property type="entry name" value="Aminomethyltransferase beta-barrel domain"/>
    <property type="match status" value="1"/>
</dbReference>
<dbReference type="EMBL" id="NAAD01000021">
    <property type="protein sequence ID" value="ORJ57131.1"/>
    <property type="molecule type" value="Genomic_DNA"/>
</dbReference>
<dbReference type="SUPFAM" id="SSF103025">
    <property type="entry name" value="Folate-binding domain"/>
    <property type="match status" value="1"/>
</dbReference>
<name>A0A1X0XW49_9BACT</name>
<gene>
    <name evidence="7" type="primary">gcvT</name>
    <name evidence="11" type="ORF">B5V00_14030</name>
</gene>
<dbReference type="EC" id="2.1.2.10" evidence="2 7"/>
<dbReference type="FunFam" id="3.30.70.1400:FF:000001">
    <property type="entry name" value="Aminomethyltransferase"/>
    <property type="match status" value="1"/>
</dbReference>
<dbReference type="GO" id="GO:0019464">
    <property type="term" value="P:glycine decarboxylation via glycine cleavage system"/>
    <property type="evidence" value="ECO:0007669"/>
    <property type="project" value="UniProtKB-UniRule"/>
</dbReference>
<keyword evidence="4 7" id="KW-0808">Transferase</keyword>
<dbReference type="InterPro" id="IPR013977">
    <property type="entry name" value="GcvT_C"/>
</dbReference>
<evidence type="ECO:0000313" key="11">
    <source>
        <dbReference type="EMBL" id="ORJ57131.1"/>
    </source>
</evidence>
<evidence type="ECO:0000256" key="2">
    <source>
        <dbReference type="ARBA" id="ARBA00012616"/>
    </source>
</evidence>
<dbReference type="STRING" id="1969733.B5V00_14030"/>
<dbReference type="GO" id="GO:0005829">
    <property type="term" value="C:cytosol"/>
    <property type="evidence" value="ECO:0007669"/>
    <property type="project" value="TreeGrafter"/>
</dbReference>
<keyword evidence="12" id="KW-1185">Reference proteome</keyword>
<reference evidence="11 12" key="1">
    <citation type="submission" date="2017-03" db="EMBL/GenBank/DDBJ databases">
        <title>Genome sequence of Geothermobacter sp. EPR-M, Deep-Sea Iron Reducer.</title>
        <authorList>
            <person name="Tully B."/>
            <person name="Savalia P."/>
            <person name="Abuyen K."/>
            <person name="Baughan C."/>
            <person name="Romero E."/>
            <person name="Ronkowski C."/>
            <person name="Torres B."/>
            <person name="Tremblay J."/>
            <person name="Trujillo A."/>
            <person name="Tyler M."/>
            <person name="Perez-Rodriguez I."/>
            <person name="Amend J."/>
        </authorList>
    </citation>
    <scope>NUCLEOTIDE SEQUENCE [LARGE SCALE GENOMIC DNA]</scope>
    <source>
        <strain evidence="11 12">EPR-M</strain>
    </source>
</reference>
<organism evidence="11 12">
    <name type="scientific">Geothermobacter hydrogeniphilus</name>
    <dbReference type="NCBI Taxonomy" id="1969733"/>
    <lineage>
        <taxon>Bacteria</taxon>
        <taxon>Pseudomonadati</taxon>
        <taxon>Thermodesulfobacteriota</taxon>
        <taxon>Desulfuromonadia</taxon>
        <taxon>Desulfuromonadales</taxon>
        <taxon>Geothermobacteraceae</taxon>
        <taxon>Geothermobacter</taxon>
    </lineage>
</organism>
<dbReference type="PIRSF" id="PIRSF006487">
    <property type="entry name" value="GcvT"/>
    <property type="match status" value="1"/>
</dbReference>
<proteinExistence type="inferred from homology"/>
<dbReference type="RefSeq" id="WP_085011447.1">
    <property type="nucleotide sequence ID" value="NZ_NAAD01000021.1"/>
</dbReference>
<dbReference type="InterPro" id="IPR027266">
    <property type="entry name" value="TrmE/GcvT-like"/>
</dbReference>
<evidence type="ECO:0000259" key="10">
    <source>
        <dbReference type="Pfam" id="PF08669"/>
    </source>
</evidence>
<feature type="binding site" evidence="8">
    <location>
        <position position="199"/>
    </location>
    <ligand>
        <name>substrate</name>
    </ligand>
</feature>
<dbReference type="Pfam" id="PF08669">
    <property type="entry name" value="GCV_T_C"/>
    <property type="match status" value="1"/>
</dbReference>
<dbReference type="PANTHER" id="PTHR43757">
    <property type="entry name" value="AMINOMETHYLTRANSFERASE"/>
    <property type="match status" value="1"/>
</dbReference>
<dbReference type="InterPro" id="IPR022903">
    <property type="entry name" value="GcvT_bac"/>
</dbReference>
<dbReference type="GO" id="GO:0008483">
    <property type="term" value="F:transaminase activity"/>
    <property type="evidence" value="ECO:0007669"/>
    <property type="project" value="UniProtKB-KW"/>
</dbReference>
<dbReference type="Gene3D" id="4.10.1250.10">
    <property type="entry name" value="Aminomethyltransferase fragment"/>
    <property type="match status" value="1"/>
</dbReference>
<comment type="similarity">
    <text evidence="1 7">Belongs to the GcvT family.</text>
</comment>
<comment type="catalytic activity">
    <reaction evidence="6 7">
        <text>N(6)-[(R)-S(8)-aminomethyldihydrolipoyl]-L-lysyl-[protein] + (6S)-5,6,7,8-tetrahydrofolate = N(6)-[(R)-dihydrolipoyl]-L-lysyl-[protein] + (6R)-5,10-methylene-5,6,7,8-tetrahydrofolate + NH4(+)</text>
        <dbReference type="Rhea" id="RHEA:16945"/>
        <dbReference type="Rhea" id="RHEA-COMP:10475"/>
        <dbReference type="Rhea" id="RHEA-COMP:10492"/>
        <dbReference type="ChEBI" id="CHEBI:15636"/>
        <dbReference type="ChEBI" id="CHEBI:28938"/>
        <dbReference type="ChEBI" id="CHEBI:57453"/>
        <dbReference type="ChEBI" id="CHEBI:83100"/>
        <dbReference type="ChEBI" id="CHEBI:83143"/>
        <dbReference type="EC" id="2.1.2.10"/>
    </reaction>
</comment>
<dbReference type="Gene3D" id="3.30.1360.120">
    <property type="entry name" value="Probable tRNA modification gtpase trme, domain 1"/>
    <property type="match status" value="1"/>
</dbReference>
<protein>
    <recommendedName>
        <fullName evidence="2 7">Aminomethyltransferase</fullName>
        <ecNumber evidence="2 7">2.1.2.10</ecNumber>
    </recommendedName>
    <alternativeName>
        <fullName evidence="5 7">Glycine cleavage system T protein</fullName>
    </alternativeName>
</protein>
<sequence>MLKTTPLNKIHRQLGARMVDFGGWDMPVQYSGVIAEHLAVRTAAGLFDVSHMGEIEVRGADALAYIQQLTTNDASKLSDGQVQYSAMCYKNGGVVDDLTLYRFAADHYLFCVNASNIEKDFAWMQEVLNNGEYTDVSLTNRSDSFAQLALQGPRADAILAKLTDTDLEAIEYYRFAEGEVAGAATIISRTGYTGEAGFELYFAPEQAETIWQALMEAGAPEGLLPIGLGARDTLRLEKKYALYGHELSSQITPLEGGIAWITKLDKPSFIGKEPLCQMKNAGVPRRLVGLRMTEPGVPREHYPVFIGDQEVGIVTSGTMSPSLRVGIALALISTGHHSIGTEVSIGIRNRQVAAEIVKTPFV</sequence>
<evidence type="ECO:0000256" key="5">
    <source>
        <dbReference type="ARBA" id="ARBA00031395"/>
    </source>
</evidence>
<dbReference type="Pfam" id="PF01571">
    <property type="entry name" value="GCV_T"/>
    <property type="match status" value="1"/>
</dbReference>
<evidence type="ECO:0000256" key="8">
    <source>
        <dbReference type="PIRSR" id="PIRSR006487-1"/>
    </source>
</evidence>
<feature type="domain" description="Aminomethyltransferase C-terminal" evidence="10">
    <location>
        <begin position="285"/>
        <end position="362"/>
    </location>
</feature>
<dbReference type="Gene3D" id="2.40.30.110">
    <property type="entry name" value="Aminomethyltransferase beta-barrel domains"/>
    <property type="match status" value="1"/>
</dbReference>
<evidence type="ECO:0000256" key="1">
    <source>
        <dbReference type="ARBA" id="ARBA00008609"/>
    </source>
</evidence>
<dbReference type="InterPro" id="IPR006222">
    <property type="entry name" value="GCVT_N"/>
</dbReference>
<comment type="subunit">
    <text evidence="7">The glycine cleavage system is composed of four proteins: P, T, L and H.</text>
</comment>
<comment type="function">
    <text evidence="7">The glycine cleavage system catalyzes the degradation of glycine.</text>
</comment>
<evidence type="ECO:0000256" key="3">
    <source>
        <dbReference type="ARBA" id="ARBA00022576"/>
    </source>
</evidence>
<dbReference type="GO" id="GO:0004047">
    <property type="term" value="F:aminomethyltransferase activity"/>
    <property type="evidence" value="ECO:0007669"/>
    <property type="project" value="UniProtKB-UniRule"/>
</dbReference>
<dbReference type="NCBIfam" id="TIGR00528">
    <property type="entry name" value="gcvT"/>
    <property type="match status" value="1"/>
</dbReference>
<evidence type="ECO:0000256" key="6">
    <source>
        <dbReference type="ARBA" id="ARBA00047665"/>
    </source>
</evidence>
<keyword evidence="3 7" id="KW-0032">Aminotransferase</keyword>
<evidence type="ECO:0000313" key="12">
    <source>
        <dbReference type="Proteomes" id="UP000193136"/>
    </source>
</evidence>
<dbReference type="FunFam" id="2.40.30.110:FF:000003">
    <property type="entry name" value="Aminomethyltransferase"/>
    <property type="match status" value="1"/>
</dbReference>
<evidence type="ECO:0000256" key="4">
    <source>
        <dbReference type="ARBA" id="ARBA00022679"/>
    </source>
</evidence>
<dbReference type="Gene3D" id="3.30.70.1400">
    <property type="entry name" value="Aminomethyltransferase beta-barrel domains"/>
    <property type="match status" value="1"/>
</dbReference>
<evidence type="ECO:0000259" key="9">
    <source>
        <dbReference type="Pfam" id="PF01571"/>
    </source>
</evidence>
<dbReference type="OrthoDB" id="9774591at2"/>
<dbReference type="HAMAP" id="MF_00259">
    <property type="entry name" value="GcvT"/>
    <property type="match status" value="1"/>
</dbReference>
<dbReference type="GO" id="GO:0005960">
    <property type="term" value="C:glycine cleavage complex"/>
    <property type="evidence" value="ECO:0007669"/>
    <property type="project" value="InterPro"/>
</dbReference>
<dbReference type="InterPro" id="IPR028896">
    <property type="entry name" value="GcvT/YgfZ/DmdA"/>
</dbReference>
<comment type="caution">
    <text evidence="11">The sequence shown here is derived from an EMBL/GenBank/DDBJ whole genome shotgun (WGS) entry which is preliminary data.</text>
</comment>
<feature type="domain" description="GCVT N-terminal" evidence="9">
    <location>
        <begin position="8"/>
        <end position="266"/>
    </location>
</feature>
<dbReference type="InterPro" id="IPR029043">
    <property type="entry name" value="GcvT/YgfZ_C"/>
</dbReference>
<dbReference type="InterPro" id="IPR006223">
    <property type="entry name" value="GcvT"/>
</dbReference>
<accession>A0A1X0XW49</accession>
<dbReference type="AlphaFoldDB" id="A0A1X0XW49"/>
<dbReference type="PANTHER" id="PTHR43757:SF2">
    <property type="entry name" value="AMINOMETHYLTRANSFERASE, MITOCHONDRIAL"/>
    <property type="match status" value="1"/>
</dbReference>
<dbReference type="Proteomes" id="UP000193136">
    <property type="component" value="Unassembled WGS sequence"/>
</dbReference>
<dbReference type="NCBIfam" id="NF001567">
    <property type="entry name" value="PRK00389.1"/>
    <property type="match status" value="1"/>
</dbReference>